<evidence type="ECO:0000256" key="3">
    <source>
        <dbReference type="ARBA" id="ARBA00023125"/>
    </source>
</evidence>
<accession>A0AAW1I6J4</accession>
<evidence type="ECO:0000256" key="2">
    <source>
        <dbReference type="ARBA" id="ARBA00023015"/>
    </source>
</evidence>
<dbReference type="GO" id="GO:0005634">
    <property type="term" value="C:nucleus"/>
    <property type="evidence" value="ECO:0007669"/>
    <property type="project" value="UniProtKB-SubCell"/>
</dbReference>
<feature type="region of interest" description="Disordered" evidence="7">
    <location>
        <begin position="181"/>
        <end position="203"/>
    </location>
</feature>
<dbReference type="EMBL" id="JBDFQZ010000010">
    <property type="protein sequence ID" value="KAK9684177.1"/>
    <property type="molecule type" value="Genomic_DNA"/>
</dbReference>
<dbReference type="PROSITE" id="PS50888">
    <property type="entry name" value="BHLH"/>
    <property type="match status" value="1"/>
</dbReference>
<evidence type="ECO:0000259" key="8">
    <source>
        <dbReference type="PROSITE" id="PS50888"/>
    </source>
</evidence>
<keyword evidence="2" id="KW-0805">Transcription regulation</keyword>
<keyword evidence="6" id="KW-0175">Coiled coil</keyword>
<feature type="compositionally biased region" description="Low complexity" evidence="7">
    <location>
        <begin position="188"/>
        <end position="203"/>
    </location>
</feature>
<dbReference type="SMART" id="SM00353">
    <property type="entry name" value="HLH"/>
    <property type="match status" value="1"/>
</dbReference>
<feature type="region of interest" description="Disordered" evidence="7">
    <location>
        <begin position="1"/>
        <end position="28"/>
    </location>
</feature>
<reference evidence="9" key="1">
    <citation type="submission" date="2024-03" db="EMBL/GenBank/DDBJ databases">
        <title>WGS assembly of Saponaria officinalis var. Norfolk2.</title>
        <authorList>
            <person name="Jenkins J."/>
            <person name="Shu S."/>
            <person name="Grimwood J."/>
            <person name="Barry K."/>
            <person name="Goodstein D."/>
            <person name="Schmutz J."/>
            <person name="Leebens-Mack J."/>
            <person name="Osbourn A."/>
        </authorList>
    </citation>
    <scope>NUCLEOTIDE SEQUENCE [LARGE SCALE GENOMIC DNA]</scope>
    <source>
        <strain evidence="9">JIC</strain>
    </source>
</reference>
<dbReference type="PANTHER" id="PTHR16223:SF177">
    <property type="entry name" value="TRANSCRIPTION FACTOR BHLH129"/>
    <property type="match status" value="1"/>
</dbReference>
<comment type="caution">
    <text evidence="9">The sequence shown here is derived from an EMBL/GenBank/DDBJ whole genome shotgun (WGS) entry which is preliminary data.</text>
</comment>
<dbReference type="GO" id="GO:0000981">
    <property type="term" value="F:DNA-binding transcription factor activity, RNA polymerase II-specific"/>
    <property type="evidence" value="ECO:0007669"/>
    <property type="project" value="TreeGrafter"/>
</dbReference>
<evidence type="ECO:0000256" key="7">
    <source>
        <dbReference type="SAM" id="MobiDB-lite"/>
    </source>
</evidence>
<feature type="domain" description="BHLH" evidence="8">
    <location>
        <begin position="270"/>
        <end position="320"/>
    </location>
</feature>
<keyword evidence="3" id="KW-0238">DNA-binding</keyword>
<keyword evidence="10" id="KW-1185">Reference proteome</keyword>
<keyword evidence="5" id="KW-0539">Nucleus</keyword>
<evidence type="ECO:0000256" key="6">
    <source>
        <dbReference type="SAM" id="Coils"/>
    </source>
</evidence>
<dbReference type="CDD" id="cd11393">
    <property type="entry name" value="bHLH_AtbHLH_like"/>
    <property type="match status" value="1"/>
</dbReference>
<dbReference type="AlphaFoldDB" id="A0AAW1I6J4"/>
<evidence type="ECO:0000256" key="1">
    <source>
        <dbReference type="ARBA" id="ARBA00004123"/>
    </source>
</evidence>
<dbReference type="InterPro" id="IPR045239">
    <property type="entry name" value="bHLH95_bHLH"/>
</dbReference>
<dbReference type="InterPro" id="IPR011598">
    <property type="entry name" value="bHLH_dom"/>
</dbReference>
<feature type="compositionally biased region" description="Polar residues" evidence="7">
    <location>
        <begin position="60"/>
        <end position="81"/>
    </location>
</feature>
<comment type="subcellular location">
    <subcellularLocation>
        <location evidence="1">Nucleus</location>
    </subcellularLocation>
</comment>
<name>A0AAW1I6J4_SAPOF</name>
<dbReference type="GO" id="GO:0000978">
    <property type="term" value="F:RNA polymerase II cis-regulatory region sequence-specific DNA binding"/>
    <property type="evidence" value="ECO:0007669"/>
    <property type="project" value="TreeGrafter"/>
</dbReference>
<evidence type="ECO:0000313" key="10">
    <source>
        <dbReference type="Proteomes" id="UP001443914"/>
    </source>
</evidence>
<dbReference type="GO" id="GO:0046983">
    <property type="term" value="F:protein dimerization activity"/>
    <property type="evidence" value="ECO:0007669"/>
    <property type="project" value="InterPro"/>
</dbReference>
<organism evidence="9 10">
    <name type="scientific">Saponaria officinalis</name>
    <name type="common">Common soapwort</name>
    <name type="synonym">Lychnis saponaria</name>
    <dbReference type="NCBI Taxonomy" id="3572"/>
    <lineage>
        <taxon>Eukaryota</taxon>
        <taxon>Viridiplantae</taxon>
        <taxon>Streptophyta</taxon>
        <taxon>Embryophyta</taxon>
        <taxon>Tracheophyta</taxon>
        <taxon>Spermatophyta</taxon>
        <taxon>Magnoliopsida</taxon>
        <taxon>eudicotyledons</taxon>
        <taxon>Gunneridae</taxon>
        <taxon>Pentapetalae</taxon>
        <taxon>Caryophyllales</taxon>
        <taxon>Caryophyllaceae</taxon>
        <taxon>Caryophylleae</taxon>
        <taxon>Saponaria</taxon>
    </lineage>
</organism>
<feature type="coiled-coil region" evidence="6">
    <location>
        <begin position="310"/>
        <end position="337"/>
    </location>
</feature>
<evidence type="ECO:0000256" key="4">
    <source>
        <dbReference type="ARBA" id="ARBA00023163"/>
    </source>
</evidence>
<dbReference type="PANTHER" id="PTHR16223">
    <property type="entry name" value="TRANSCRIPTION FACTOR BHLH83-RELATED"/>
    <property type="match status" value="1"/>
</dbReference>
<evidence type="ECO:0000313" key="9">
    <source>
        <dbReference type="EMBL" id="KAK9684177.1"/>
    </source>
</evidence>
<dbReference type="Proteomes" id="UP001443914">
    <property type="component" value="Unassembled WGS sequence"/>
</dbReference>
<protein>
    <recommendedName>
        <fullName evidence="8">BHLH domain-containing protein</fullName>
    </recommendedName>
</protein>
<proteinExistence type="predicted"/>
<feature type="region of interest" description="Disordered" evidence="7">
    <location>
        <begin position="58"/>
        <end position="81"/>
    </location>
</feature>
<keyword evidence="4" id="KW-0804">Transcription</keyword>
<dbReference type="InterPro" id="IPR045843">
    <property type="entry name" value="IND-like"/>
</dbReference>
<dbReference type="Pfam" id="PF00010">
    <property type="entry name" value="HLH"/>
    <property type="match status" value="1"/>
</dbReference>
<gene>
    <name evidence="9" type="ORF">RND81_10G191900</name>
</gene>
<dbReference type="Gene3D" id="4.10.280.10">
    <property type="entry name" value="Helix-loop-helix DNA-binding domain"/>
    <property type="match status" value="1"/>
</dbReference>
<dbReference type="SUPFAM" id="SSF47459">
    <property type="entry name" value="HLH, helix-loop-helix DNA-binding domain"/>
    <property type="match status" value="1"/>
</dbReference>
<evidence type="ECO:0000256" key="5">
    <source>
        <dbReference type="ARBA" id="ARBA00023242"/>
    </source>
</evidence>
<feature type="compositionally biased region" description="Low complexity" evidence="7">
    <location>
        <begin position="1"/>
        <end position="23"/>
    </location>
</feature>
<sequence length="344" mass="37395">MYSTSSSSSQQSAPPNNTTTTNNLTRYGSAPSSFLSTVAESVSGLGLGLHHQHQHQHQQPYFSGSGDSYSINATESTHPGTDSRNTLTLLHDSYAMNNNSPVKGSAGTSNLIRHSSSPPNFLNQLTSDTGYCNNQGGSVNGHNLSRLGSQLSFTKQDHHALSQISELNECGLLDGMNSHNSNTLKRASSSSSQPHSSSGFSLSAWGDDNNDGFSFSGPSTKRTKSINDDILNGLVSMESQEIAFEMTSMDRLMQMPQDSVPCKIRAKRGCATHPRSIAERERRTRISGKLKKLQDLVPNMDKQTSYADMLDLAVQHIKGLQNEVQKLNGELDRCTCGCKENVRH</sequence>
<dbReference type="InterPro" id="IPR036638">
    <property type="entry name" value="HLH_DNA-bd_sf"/>
</dbReference>
<dbReference type="FunFam" id="4.10.280.10:FF:000021">
    <property type="entry name" value="Transcription factor bHLH130 family"/>
    <property type="match status" value="1"/>
</dbReference>